<name>A0A1Y2KB48_9PROT</name>
<evidence type="ECO:0000256" key="1">
    <source>
        <dbReference type="SAM" id="MobiDB-lite"/>
    </source>
</evidence>
<dbReference type="InterPro" id="IPR036259">
    <property type="entry name" value="MFS_trans_sf"/>
</dbReference>
<dbReference type="EMBL" id="LVJN01000015">
    <property type="protein sequence ID" value="OSM07154.1"/>
    <property type="molecule type" value="Genomic_DNA"/>
</dbReference>
<dbReference type="STRING" id="1434232.MAIT1_03928"/>
<dbReference type="Proteomes" id="UP000194003">
    <property type="component" value="Unassembled WGS sequence"/>
</dbReference>
<accession>A0A1Y2KB48</accession>
<feature type="region of interest" description="Disordered" evidence="1">
    <location>
        <begin position="178"/>
        <end position="207"/>
    </location>
</feature>
<sequence>MTWSPEQRRAFADAHAAQWRALYRRALFTSLWWMYGVVGAICAGLGTWWWNWDFILAWGIATLVWTALFWIISSDYAKSRRKSHARGDYATAFVTEILEEDESRGIWQVKFRVRNPKKENKVVEDNDYTAHPDAPQWRERLKEEDLLVGVLLPTDSDTYILLSDFPAESGLAALAEAGPKGTLDPMQEGAPAPEGSNQQRELKRYGAHRDRFRSVYTV</sequence>
<keyword evidence="2" id="KW-0472">Membrane</keyword>
<keyword evidence="2" id="KW-0812">Transmembrane</keyword>
<dbReference type="RefSeq" id="WP_085441110.1">
    <property type="nucleotide sequence ID" value="NZ_LVJN01000015.1"/>
</dbReference>
<evidence type="ECO:0000313" key="4">
    <source>
        <dbReference type="Proteomes" id="UP000194003"/>
    </source>
</evidence>
<evidence type="ECO:0008006" key="5">
    <source>
        <dbReference type="Google" id="ProtNLM"/>
    </source>
</evidence>
<protein>
    <recommendedName>
        <fullName evidence="5">Transmembrane protein</fullName>
    </recommendedName>
</protein>
<comment type="caution">
    <text evidence="3">The sequence shown here is derived from an EMBL/GenBank/DDBJ whole genome shotgun (WGS) entry which is preliminary data.</text>
</comment>
<keyword evidence="4" id="KW-1185">Reference proteome</keyword>
<reference evidence="3 4" key="1">
    <citation type="journal article" date="2016" name="BMC Genomics">
        <title>Combined genomic and structural analyses of a cultured magnetotactic bacterium reveals its niche adaptation to a dynamic environment.</title>
        <authorList>
            <person name="Araujo A.C."/>
            <person name="Morillo V."/>
            <person name="Cypriano J."/>
            <person name="Teixeira L.C."/>
            <person name="Leao P."/>
            <person name="Lyra S."/>
            <person name="Almeida L.G."/>
            <person name="Bazylinski D.A."/>
            <person name="Vasconcellos A.T."/>
            <person name="Abreu F."/>
            <person name="Lins U."/>
        </authorList>
    </citation>
    <scope>NUCLEOTIDE SEQUENCE [LARGE SCALE GENOMIC DNA]</scope>
    <source>
        <strain evidence="3 4">IT-1</strain>
    </source>
</reference>
<organism evidence="3 4">
    <name type="scientific">Magnetofaba australis IT-1</name>
    <dbReference type="NCBI Taxonomy" id="1434232"/>
    <lineage>
        <taxon>Bacteria</taxon>
        <taxon>Pseudomonadati</taxon>
        <taxon>Pseudomonadota</taxon>
        <taxon>Magnetococcia</taxon>
        <taxon>Magnetococcales</taxon>
        <taxon>Magnetococcaceae</taxon>
        <taxon>Magnetofaba</taxon>
    </lineage>
</organism>
<feature type="transmembrane region" description="Helical" evidence="2">
    <location>
        <begin position="30"/>
        <end position="49"/>
    </location>
</feature>
<evidence type="ECO:0000256" key="2">
    <source>
        <dbReference type="SAM" id="Phobius"/>
    </source>
</evidence>
<feature type="transmembrane region" description="Helical" evidence="2">
    <location>
        <begin position="55"/>
        <end position="72"/>
    </location>
</feature>
<proteinExistence type="predicted"/>
<keyword evidence="2" id="KW-1133">Transmembrane helix</keyword>
<dbReference type="AlphaFoldDB" id="A0A1Y2KB48"/>
<dbReference type="SUPFAM" id="SSF103473">
    <property type="entry name" value="MFS general substrate transporter"/>
    <property type="match status" value="1"/>
</dbReference>
<evidence type="ECO:0000313" key="3">
    <source>
        <dbReference type="EMBL" id="OSM07154.1"/>
    </source>
</evidence>
<gene>
    <name evidence="3" type="ORF">MAIT1_03928</name>
</gene>